<dbReference type="EMBL" id="KZ678131">
    <property type="protein sequence ID" value="PSN71306.1"/>
    <property type="molecule type" value="Genomic_DNA"/>
</dbReference>
<organism evidence="2 3">
    <name type="scientific">Corynespora cassiicola Philippines</name>
    <dbReference type="NCBI Taxonomy" id="1448308"/>
    <lineage>
        <taxon>Eukaryota</taxon>
        <taxon>Fungi</taxon>
        <taxon>Dikarya</taxon>
        <taxon>Ascomycota</taxon>
        <taxon>Pezizomycotina</taxon>
        <taxon>Dothideomycetes</taxon>
        <taxon>Pleosporomycetidae</taxon>
        <taxon>Pleosporales</taxon>
        <taxon>Corynesporascaceae</taxon>
        <taxon>Corynespora</taxon>
    </lineage>
</organism>
<evidence type="ECO:0000313" key="2">
    <source>
        <dbReference type="EMBL" id="PSN71306.1"/>
    </source>
</evidence>
<reference evidence="2 3" key="1">
    <citation type="journal article" date="2018" name="Front. Microbiol.">
        <title>Genome-Wide Analysis of Corynespora cassiicola Leaf Fall Disease Putative Effectors.</title>
        <authorList>
            <person name="Lopez D."/>
            <person name="Ribeiro S."/>
            <person name="Label P."/>
            <person name="Fumanal B."/>
            <person name="Venisse J.S."/>
            <person name="Kohler A."/>
            <person name="de Oliveira R.R."/>
            <person name="Labutti K."/>
            <person name="Lipzen A."/>
            <person name="Lail K."/>
            <person name="Bauer D."/>
            <person name="Ohm R.A."/>
            <person name="Barry K.W."/>
            <person name="Spatafora J."/>
            <person name="Grigoriev I.V."/>
            <person name="Martin F.M."/>
            <person name="Pujade-Renaud V."/>
        </authorList>
    </citation>
    <scope>NUCLEOTIDE SEQUENCE [LARGE SCALE GENOMIC DNA]</scope>
    <source>
        <strain evidence="2 3">Philippines</strain>
    </source>
</reference>
<evidence type="ECO:0000313" key="3">
    <source>
        <dbReference type="Proteomes" id="UP000240883"/>
    </source>
</evidence>
<dbReference type="AlphaFoldDB" id="A0A2T2P1B8"/>
<sequence length="335" mass="35716">MGWSLMGSMVRLVDDRYKRDSPQRYRLSNSRWNSKWWLFGSAPPVGETSDDEGKVVSDDGRGLDPPGGENSLKEGKVATGDVTTEEAAVVTAGGTRRDDGREEAPGNVPGKVDGGTSPDNEAVTVIIFVVVTTSEFVSGASPERAVDVMELVRVPNLIEQEDRAVGTEDSPYSLFDVLEAVRSGTLVWMVKIGFSVASPFDVVEAVGSGTLVWMVKIGFLAPPLIVLDRVGISQPWPGVIDDGLTEPVVGIDAVGVLVLTVFNVTLGDTEPVAMVPDVVRIIELTSMDPDIVGTTELASTTSCWIENRFSGQTNACILEIDLVTSRTLGCVTSLG</sequence>
<dbReference type="Proteomes" id="UP000240883">
    <property type="component" value="Unassembled WGS sequence"/>
</dbReference>
<accession>A0A2T2P1B8</accession>
<feature type="region of interest" description="Disordered" evidence="1">
    <location>
        <begin position="91"/>
        <end position="116"/>
    </location>
</feature>
<proteinExistence type="predicted"/>
<keyword evidence="3" id="KW-1185">Reference proteome</keyword>
<feature type="compositionally biased region" description="Basic and acidic residues" evidence="1">
    <location>
        <begin position="51"/>
        <end position="62"/>
    </location>
</feature>
<evidence type="ECO:0000256" key="1">
    <source>
        <dbReference type="SAM" id="MobiDB-lite"/>
    </source>
</evidence>
<feature type="region of interest" description="Disordered" evidence="1">
    <location>
        <begin position="40"/>
        <end position="74"/>
    </location>
</feature>
<protein>
    <submittedName>
        <fullName evidence="2">Uncharacterized protein</fullName>
    </submittedName>
</protein>
<name>A0A2T2P1B8_CORCC</name>
<feature type="compositionally biased region" description="Basic and acidic residues" evidence="1">
    <location>
        <begin position="95"/>
        <end position="104"/>
    </location>
</feature>
<gene>
    <name evidence="2" type="ORF">BS50DRAFT_631285</name>
</gene>